<feature type="compositionally biased region" description="Basic residues" evidence="1">
    <location>
        <begin position="315"/>
        <end position="327"/>
    </location>
</feature>
<dbReference type="AlphaFoldDB" id="D6WZF3"/>
<dbReference type="HOGENOM" id="CLU_664539_0_0_1"/>
<keyword evidence="4" id="KW-1185">Reference proteome</keyword>
<proteinExistence type="predicted"/>
<dbReference type="OrthoDB" id="6782861at2759"/>
<feature type="region of interest" description="Disordered" evidence="1">
    <location>
        <begin position="217"/>
        <end position="371"/>
    </location>
</feature>
<evidence type="ECO:0000313" key="3">
    <source>
        <dbReference type="EMBL" id="EFA09713.1"/>
    </source>
</evidence>
<keyword evidence="2" id="KW-0732">Signal</keyword>
<organism evidence="3 4">
    <name type="scientific">Tribolium castaneum</name>
    <name type="common">Red flour beetle</name>
    <dbReference type="NCBI Taxonomy" id="7070"/>
    <lineage>
        <taxon>Eukaryota</taxon>
        <taxon>Metazoa</taxon>
        <taxon>Ecdysozoa</taxon>
        <taxon>Arthropoda</taxon>
        <taxon>Hexapoda</taxon>
        <taxon>Insecta</taxon>
        <taxon>Pterygota</taxon>
        <taxon>Neoptera</taxon>
        <taxon>Endopterygota</taxon>
        <taxon>Coleoptera</taxon>
        <taxon>Polyphaga</taxon>
        <taxon>Cucujiformia</taxon>
        <taxon>Tenebrionidae</taxon>
        <taxon>Tenebrionidae incertae sedis</taxon>
        <taxon>Tribolium</taxon>
    </lineage>
</organism>
<dbReference type="InParanoid" id="D6WZF3"/>
<reference evidence="3 4" key="2">
    <citation type="journal article" date="2010" name="Nucleic Acids Res.">
        <title>BeetleBase in 2010: revisions to provide comprehensive genomic information for Tribolium castaneum.</title>
        <authorList>
            <person name="Kim H.S."/>
            <person name="Murphy T."/>
            <person name="Xia J."/>
            <person name="Caragea D."/>
            <person name="Park Y."/>
            <person name="Beeman R.W."/>
            <person name="Lorenzen M.D."/>
            <person name="Butcher S."/>
            <person name="Manak J.R."/>
            <person name="Brown S.J."/>
        </authorList>
    </citation>
    <scope>GENOME REANNOTATION</scope>
    <source>
        <strain evidence="3 4">Georgia GA2</strain>
    </source>
</reference>
<name>D6WZF3_TRICA</name>
<evidence type="ECO:0000256" key="2">
    <source>
        <dbReference type="SAM" id="SignalP"/>
    </source>
</evidence>
<dbReference type="KEGG" id="tca:107398694"/>
<feature type="signal peptide" evidence="2">
    <location>
        <begin position="1"/>
        <end position="18"/>
    </location>
</feature>
<gene>
    <name evidence="3" type="primary">AUGUSTUS-3.0.2_11846</name>
    <name evidence="3" type="ORF">TcasGA2_TC011846</name>
</gene>
<sequence>MNLIVTLIFLQITAWTHATNATDDAAATNKTKRTIANQVQTYGENRPVLLYPENPAPPTFYAPVTIKPVFDPEVPKQVAAQQVLYEFQQTPTNAVSNVHVNQFYQPVGSKPESPLPANTGPAQFISSSESVAAPVQHSALIRHGQNFAQVQFQPQHIQTQQYVPGKYLYVNGKILYQPNQAQTNGFQRPVNFLYMHPQSGTQKFIPQAPLVRPMGYRRFHPPQPHQLQKITKPMNVPEVVEEQSEEEPAEENAENNKEEEVEEEEENDDKESEESDDDDHYFSKYSSFDEDDDDHGNYREEDDDEDNERGSSRTVPKKHRKKGKPGKYSKSNNYKYSENYSSSSKYDKKKGKKGGKPAPKMHYKSVKYVKEGNNKPKFEKIEGKQSQNVPVVHKQKIFREKWFVTKSTDDSITK</sequence>
<feature type="compositionally biased region" description="Basic residues" evidence="1">
    <location>
        <begin position="347"/>
        <end position="367"/>
    </location>
</feature>
<accession>D6WZF3</accession>
<evidence type="ECO:0000256" key="1">
    <source>
        <dbReference type="SAM" id="MobiDB-lite"/>
    </source>
</evidence>
<feature type="compositionally biased region" description="Low complexity" evidence="1">
    <location>
        <begin position="328"/>
        <end position="344"/>
    </location>
</feature>
<feature type="compositionally biased region" description="Acidic residues" evidence="1">
    <location>
        <begin position="288"/>
        <end position="307"/>
    </location>
</feature>
<protein>
    <submittedName>
        <fullName evidence="3">Uncharacterized protein</fullName>
    </submittedName>
</protein>
<feature type="compositionally biased region" description="Acidic residues" evidence="1">
    <location>
        <begin position="239"/>
        <end position="279"/>
    </location>
</feature>
<feature type="chain" id="PRO_5003090113" evidence="2">
    <location>
        <begin position="19"/>
        <end position="414"/>
    </location>
</feature>
<dbReference type="Proteomes" id="UP000007266">
    <property type="component" value="Linkage group 9"/>
</dbReference>
<reference evidence="3 4" key="1">
    <citation type="journal article" date="2008" name="Nature">
        <title>The genome of the model beetle and pest Tribolium castaneum.</title>
        <authorList>
            <consortium name="Tribolium Genome Sequencing Consortium"/>
            <person name="Richards S."/>
            <person name="Gibbs R.A."/>
            <person name="Weinstock G.M."/>
            <person name="Brown S.J."/>
            <person name="Denell R."/>
            <person name="Beeman R.W."/>
            <person name="Gibbs R."/>
            <person name="Beeman R.W."/>
            <person name="Brown S.J."/>
            <person name="Bucher G."/>
            <person name="Friedrich M."/>
            <person name="Grimmelikhuijzen C.J."/>
            <person name="Klingler M."/>
            <person name="Lorenzen M."/>
            <person name="Richards S."/>
            <person name="Roth S."/>
            <person name="Schroder R."/>
            <person name="Tautz D."/>
            <person name="Zdobnov E.M."/>
            <person name="Muzny D."/>
            <person name="Gibbs R.A."/>
            <person name="Weinstock G.M."/>
            <person name="Attaway T."/>
            <person name="Bell S."/>
            <person name="Buhay C.J."/>
            <person name="Chandrabose M.N."/>
            <person name="Chavez D."/>
            <person name="Clerk-Blankenburg K.P."/>
            <person name="Cree A."/>
            <person name="Dao M."/>
            <person name="Davis C."/>
            <person name="Chacko J."/>
            <person name="Dinh H."/>
            <person name="Dugan-Rocha S."/>
            <person name="Fowler G."/>
            <person name="Garner T.T."/>
            <person name="Garnes J."/>
            <person name="Gnirke A."/>
            <person name="Hawes A."/>
            <person name="Hernandez J."/>
            <person name="Hines S."/>
            <person name="Holder M."/>
            <person name="Hume J."/>
            <person name="Jhangiani S.N."/>
            <person name="Joshi V."/>
            <person name="Khan Z.M."/>
            <person name="Jackson L."/>
            <person name="Kovar C."/>
            <person name="Kowis A."/>
            <person name="Lee S."/>
            <person name="Lewis L.R."/>
            <person name="Margolis J."/>
            <person name="Morgan M."/>
            <person name="Nazareth L.V."/>
            <person name="Nguyen N."/>
            <person name="Okwuonu G."/>
            <person name="Parker D."/>
            <person name="Richards S."/>
            <person name="Ruiz S.J."/>
            <person name="Santibanez J."/>
            <person name="Savard J."/>
            <person name="Scherer S.E."/>
            <person name="Schneider B."/>
            <person name="Sodergren E."/>
            <person name="Tautz D."/>
            <person name="Vattahil S."/>
            <person name="Villasana D."/>
            <person name="White C.S."/>
            <person name="Wright R."/>
            <person name="Park Y."/>
            <person name="Beeman R.W."/>
            <person name="Lord J."/>
            <person name="Oppert B."/>
            <person name="Lorenzen M."/>
            <person name="Brown S."/>
            <person name="Wang L."/>
            <person name="Savard J."/>
            <person name="Tautz D."/>
            <person name="Richards S."/>
            <person name="Weinstock G."/>
            <person name="Gibbs R.A."/>
            <person name="Liu Y."/>
            <person name="Worley K."/>
            <person name="Weinstock G."/>
            <person name="Elsik C.G."/>
            <person name="Reese J.T."/>
            <person name="Elhaik E."/>
            <person name="Landan G."/>
            <person name="Graur D."/>
            <person name="Arensburger P."/>
            <person name="Atkinson P."/>
            <person name="Beeman R.W."/>
            <person name="Beidler J."/>
            <person name="Brown S.J."/>
            <person name="Demuth J.P."/>
            <person name="Drury D.W."/>
            <person name="Du Y.Z."/>
            <person name="Fujiwara H."/>
            <person name="Lorenzen M."/>
            <person name="Maselli V."/>
            <person name="Osanai M."/>
            <person name="Park Y."/>
            <person name="Robertson H.M."/>
            <person name="Tu Z."/>
            <person name="Wang J.J."/>
            <person name="Wang S."/>
            <person name="Richards S."/>
            <person name="Song H."/>
            <person name="Zhang L."/>
            <person name="Sodergren E."/>
            <person name="Werner D."/>
            <person name="Stanke M."/>
            <person name="Morgenstern B."/>
            <person name="Solovyev V."/>
            <person name="Kosarev P."/>
            <person name="Brown G."/>
            <person name="Chen H.C."/>
            <person name="Ermolaeva O."/>
            <person name="Hlavina W."/>
            <person name="Kapustin Y."/>
            <person name="Kiryutin B."/>
            <person name="Kitts P."/>
            <person name="Maglott D."/>
            <person name="Pruitt K."/>
            <person name="Sapojnikov V."/>
            <person name="Souvorov A."/>
            <person name="Mackey A.J."/>
            <person name="Waterhouse R.M."/>
            <person name="Wyder S."/>
            <person name="Zdobnov E.M."/>
            <person name="Zdobnov E.M."/>
            <person name="Wyder S."/>
            <person name="Kriventseva E.V."/>
            <person name="Kadowaki T."/>
            <person name="Bork P."/>
            <person name="Aranda M."/>
            <person name="Bao R."/>
            <person name="Beermann A."/>
            <person name="Berns N."/>
            <person name="Bolognesi R."/>
            <person name="Bonneton F."/>
            <person name="Bopp D."/>
            <person name="Brown S.J."/>
            <person name="Bucher G."/>
            <person name="Butts T."/>
            <person name="Chaumot A."/>
            <person name="Denell R.E."/>
            <person name="Ferrier D.E."/>
            <person name="Friedrich M."/>
            <person name="Gordon C.M."/>
            <person name="Jindra M."/>
            <person name="Klingler M."/>
            <person name="Lan Q."/>
            <person name="Lattorff H.M."/>
            <person name="Laudet V."/>
            <person name="von Levetsow C."/>
            <person name="Liu Z."/>
            <person name="Lutz R."/>
            <person name="Lynch J.A."/>
            <person name="da Fonseca R.N."/>
            <person name="Posnien N."/>
            <person name="Reuter R."/>
            <person name="Roth S."/>
            <person name="Savard J."/>
            <person name="Schinko J.B."/>
            <person name="Schmitt C."/>
            <person name="Schoppmeier M."/>
            <person name="Schroder R."/>
            <person name="Shippy T.D."/>
            <person name="Simonnet F."/>
            <person name="Marques-Souza H."/>
            <person name="Tautz D."/>
            <person name="Tomoyasu Y."/>
            <person name="Trauner J."/>
            <person name="Van der Zee M."/>
            <person name="Vervoort M."/>
            <person name="Wittkopp N."/>
            <person name="Wimmer E.A."/>
            <person name="Yang X."/>
            <person name="Jones A.K."/>
            <person name="Sattelle D.B."/>
            <person name="Ebert P.R."/>
            <person name="Nelson D."/>
            <person name="Scott J.G."/>
            <person name="Beeman R.W."/>
            <person name="Muthukrishnan S."/>
            <person name="Kramer K.J."/>
            <person name="Arakane Y."/>
            <person name="Beeman R.W."/>
            <person name="Zhu Q."/>
            <person name="Hogenkamp D."/>
            <person name="Dixit R."/>
            <person name="Oppert B."/>
            <person name="Jiang H."/>
            <person name="Zou Z."/>
            <person name="Marshall J."/>
            <person name="Elpidina E."/>
            <person name="Vinokurov K."/>
            <person name="Oppert C."/>
            <person name="Zou Z."/>
            <person name="Evans J."/>
            <person name="Lu Z."/>
            <person name="Zhao P."/>
            <person name="Sumathipala N."/>
            <person name="Altincicek B."/>
            <person name="Vilcinskas A."/>
            <person name="Williams M."/>
            <person name="Hultmark D."/>
            <person name="Hetru C."/>
            <person name="Jiang H."/>
            <person name="Grimmelikhuijzen C.J."/>
            <person name="Hauser F."/>
            <person name="Cazzamali G."/>
            <person name="Williamson M."/>
            <person name="Park Y."/>
            <person name="Li B."/>
            <person name="Tanaka Y."/>
            <person name="Predel R."/>
            <person name="Neupert S."/>
            <person name="Schachtner J."/>
            <person name="Verleyen P."/>
            <person name="Raible F."/>
            <person name="Bork P."/>
            <person name="Friedrich M."/>
            <person name="Walden K.K."/>
            <person name="Robertson H.M."/>
            <person name="Angeli S."/>
            <person name="Foret S."/>
            <person name="Bucher G."/>
            <person name="Schuetz S."/>
            <person name="Maleszka R."/>
            <person name="Wimmer E.A."/>
            <person name="Beeman R.W."/>
            <person name="Lorenzen M."/>
            <person name="Tomoyasu Y."/>
            <person name="Miller S.C."/>
            <person name="Grossmann D."/>
            <person name="Bucher G."/>
        </authorList>
    </citation>
    <scope>NUCLEOTIDE SEQUENCE [LARGE SCALE GENOMIC DNA]</scope>
    <source>
        <strain evidence="3 4">Georgia GA2</strain>
    </source>
</reference>
<evidence type="ECO:0000313" key="4">
    <source>
        <dbReference type="Proteomes" id="UP000007266"/>
    </source>
</evidence>
<dbReference type="EMBL" id="KQ971372">
    <property type="protein sequence ID" value="EFA09713.1"/>
    <property type="molecule type" value="Genomic_DNA"/>
</dbReference>